<dbReference type="Pfam" id="PF01223">
    <property type="entry name" value="Endonuclease_NS"/>
    <property type="match status" value="1"/>
</dbReference>
<evidence type="ECO:0000259" key="13">
    <source>
        <dbReference type="SMART" id="SM00892"/>
    </source>
</evidence>
<evidence type="ECO:0000256" key="2">
    <source>
        <dbReference type="ARBA" id="ARBA00010052"/>
    </source>
</evidence>
<dbReference type="RefSeq" id="WP_064610484.1">
    <property type="nucleotide sequence ID" value="NZ_LXHB01000040.1"/>
</dbReference>
<accession>A0A198UP95</accession>
<gene>
    <name evidence="14" type="ORF">AO384_0346</name>
</gene>
<evidence type="ECO:0000256" key="1">
    <source>
        <dbReference type="ARBA" id="ARBA00001946"/>
    </source>
</evidence>
<dbReference type="Proteomes" id="UP000078228">
    <property type="component" value="Unassembled WGS sequence"/>
</dbReference>
<dbReference type="PROSITE" id="PS01070">
    <property type="entry name" value="NUCLEASE_NON_SPEC"/>
    <property type="match status" value="1"/>
</dbReference>
<evidence type="ECO:0000256" key="8">
    <source>
        <dbReference type="PIRSR" id="PIRSR640255-1"/>
    </source>
</evidence>
<name>A0A198UP95_MORCA</name>
<dbReference type="EMBL" id="LXHC01000004">
    <property type="protein sequence ID" value="OAU98099.1"/>
    <property type="molecule type" value="Genomic_DNA"/>
</dbReference>
<dbReference type="AlphaFoldDB" id="A0A198UP95"/>
<dbReference type="InterPro" id="IPR020821">
    <property type="entry name" value="ENPP1-3/EXOG-like_nuc-like"/>
</dbReference>
<keyword evidence="5 10" id="KW-0255">Endonuclease</keyword>
<evidence type="ECO:0000256" key="11">
    <source>
        <dbReference type="SAM" id="SignalP"/>
    </source>
</evidence>
<keyword evidence="6 10" id="KW-0378">Hydrolase</keyword>
<dbReference type="PANTHER" id="PTHR13966">
    <property type="entry name" value="ENDONUCLEASE RELATED"/>
    <property type="match status" value="1"/>
</dbReference>
<feature type="domain" description="ENPP1-3/EXOG-like endonuclease/phosphodiesterase" evidence="12">
    <location>
        <begin position="114"/>
        <end position="303"/>
    </location>
</feature>
<evidence type="ECO:0000256" key="4">
    <source>
        <dbReference type="ARBA" id="ARBA00022723"/>
    </source>
</evidence>
<organism evidence="14 15">
    <name type="scientific">Moraxella catarrhalis</name>
    <name type="common">Branhamella catarrhalis</name>
    <dbReference type="NCBI Taxonomy" id="480"/>
    <lineage>
        <taxon>Bacteria</taxon>
        <taxon>Pseudomonadati</taxon>
        <taxon>Pseudomonadota</taxon>
        <taxon>Gammaproteobacteria</taxon>
        <taxon>Moraxellales</taxon>
        <taxon>Moraxellaceae</taxon>
        <taxon>Moraxella</taxon>
    </lineage>
</organism>
<feature type="binding site" evidence="9">
    <location>
        <position position="208"/>
    </location>
    <ligand>
        <name>Mg(2+)</name>
        <dbReference type="ChEBI" id="CHEBI:18420"/>
        <note>catalytic</note>
    </ligand>
</feature>
<protein>
    <recommendedName>
        <fullName evidence="10">Endonuclease</fullName>
        <ecNumber evidence="10">3.1.30.-</ecNumber>
    </recommendedName>
</protein>
<comment type="caution">
    <text evidence="14">The sequence shown here is derived from an EMBL/GenBank/DDBJ whole genome shotgun (WGS) entry which is preliminary data.</text>
</comment>
<dbReference type="EC" id="3.1.30.-" evidence="10"/>
<keyword evidence="7" id="KW-0460">Magnesium</keyword>
<dbReference type="SMART" id="SM00892">
    <property type="entry name" value="Endonuclease_NS"/>
    <property type="match status" value="1"/>
</dbReference>
<dbReference type="GO" id="GO:0003676">
    <property type="term" value="F:nucleic acid binding"/>
    <property type="evidence" value="ECO:0007669"/>
    <property type="project" value="InterPro"/>
</dbReference>
<dbReference type="InterPro" id="IPR044925">
    <property type="entry name" value="His-Me_finger_sf"/>
</dbReference>
<evidence type="ECO:0000256" key="10">
    <source>
        <dbReference type="RuleBase" id="RU366055"/>
    </source>
</evidence>
<dbReference type="GO" id="GO:0016787">
    <property type="term" value="F:hydrolase activity"/>
    <property type="evidence" value="ECO:0007669"/>
    <property type="project" value="UniProtKB-KW"/>
</dbReference>
<sequence length="350" mass="39175">MIHFKCPKRLSAWLLITIISATSSAHANDSAISSAEQLTNHITTTIKQTIVKSTDNDRLYQDPNQQAHDDKIFSVRSFDTSFGDCQDQFANRQAPTLIGEQGERLSAMARALCFEGFATLHSGIARTPLWSASHLTKSRINQARTLARVDSFRAEPRLPADERAELSDYRRSGYDRGHIAPNGDMATTESQYDSFSLANIAPQNGEHNRHLWRHIETQTRQLAIEYGEVYVVTGVAFLGKTSERIGGRVLVPSHFFKAVYIPSLSAAGVYFSSNDSSENYQIISLDELTRLTGINAMPSLPTKIRQTAYDLPRPSSNKNPEQKVLDDQPSSWFDLVISAMRYVFETLNRA</sequence>
<dbReference type="PATRIC" id="fig|480.237.peg.1010"/>
<evidence type="ECO:0000313" key="14">
    <source>
        <dbReference type="EMBL" id="OAU98099.1"/>
    </source>
</evidence>
<dbReference type="Gene3D" id="3.40.570.10">
    <property type="entry name" value="Extracellular Endonuclease, subunit A"/>
    <property type="match status" value="1"/>
</dbReference>
<dbReference type="OrthoDB" id="9811262at2"/>
<comment type="cofactor">
    <cofactor evidence="1 10">
        <name>Mg(2+)</name>
        <dbReference type="ChEBI" id="CHEBI:18420"/>
    </cofactor>
</comment>
<dbReference type="SUPFAM" id="SSF54060">
    <property type="entry name" value="His-Me finger endonucleases"/>
    <property type="match status" value="1"/>
</dbReference>
<evidence type="ECO:0000259" key="12">
    <source>
        <dbReference type="SMART" id="SM00477"/>
    </source>
</evidence>
<dbReference type="InterPro" id="IPR044929">
    <property type="entry name" value="DNA/RNA_non-sp_Endonuclease_sf"/>
</dbReference>
<evidence type="ECO:0000256" key="6">
    <source>
        <dbReference type="ARBA" id="ARBA00022801"/>
    </source>
</evidence>
<dbReference type="InterPro" id="IPR018524">
    <property type="entry name" value="DNA/RNA_endonuclease_AS"/>
</dbReference>
<keyword evidence="15" id="KW-1185">Reference proteome</keyword>
<feature type="active site" description="Proton acceptor" evidence="8">
    <location>
        <position position="178"/>
    </location>
</feature>
<dbReference type="SMART" id="SM00477">
    <property type="entry name" value="NUC"/>
    <property type="match status" value="1"/>
</dbReference>
<comment type="similarity">
    <text evidence="2 10">Belongs to the DNA/RNA non-specific endonuclease family.</text>
</comment>
<evidence type="ECO:0000256" key="3">
    <source>
        <dbReference type="ARBA" id="ARBA00022722"/>
    </source>
</evidence>
<dbReference type="PANTHER" id="PTHR13966:SF5">
    <property type="entry name" value="ENDONUCLEASE G, MITOCHONDRIAL"/>
    <property type="match status" value="1"/>
</dbReference>
<keyword evidence="11" id="KW-0732">Signal</keyword>
<evidence type="ECO:0000256" key="9">
    <source>
        <dbReference type="PIRSR" id="PIRSR640255-2"/>
    </source>
</evidence>
<reference evidence="14 15" key="1">
    <citation type="journal article" date="2016" name="Genome Biol. Evol.">
        <title>Comparative Genomic Analyses of the Moraxella catarrhalis Serosensitive and Seroresistant Lineages Demonstrate Their Independent Evolution.</title>
        <authorList>
            <person name="Earl J.P."/>
            <person name="de Vries S.P."/>
            <person name="Ahmed A."/>
            <person name="Powell E."/>
            <person name="Schultz M.P."/>
            <person name="Hermans P.W."/>
            <person name="Hill D.J."/>
            <person name="Zhou Z."/>
            <person name="Constantinidou C.I."/>
            <person name="Hu F.Z."/>
            <person name="Bootsma H.J."/>
            <person name="Ehrlich G.D."/>
        </authorList>
    </citation>
    <scope>NUCLEOTIDE SEQUENCE [LARGE SCALE GENOMIC DNA]</scope>
    <source>
        <strain evidence="14 15">Z7542</strain>
    </source>
</reference>
<dbReference type="InterPro" id="IPR001604">
    <property type="entry name" value="Endo_G_ENPP1-like_dom"/>
</dbReference>
<evidence type="ECO:0000256" key="7">
    <source>
        <dbReference type="ARBA" id="ARBA00022842"/>
    </source>
</evidence>
<feature type="domain" description="DNA/RNA non-specific endonuclease/pyrophosphatase/phosphodiesterase" evidence="13">
    <location>
        <begin position="113"/>
        <end position="303"/>
    </location>
</feature>
<keyword evidence="4 9" id="KW-0479">Metal-binding</keyword>
<dbReference type="GO" id="GO:0046872">
    <property type="term" value="F:metal ion binding"/>
    <property type="evidence" value="ECO:0007669"/>
    <property type="project" value="UniProtKB-KW"/>
</dbReference>
<dbReference type="InterPro" id="IPR040255">
    <property type="entry name" value="Non-specific_endonuclease"/>
</dbReference>
<keyword evidence="3 10" id="KW-0540">Nuclease</keyword>
<evidence type="ECO:0000256" key="5">
    <source>
        <dbReference type="ARBA" id="ARBA00022759"/>
    </source>
</evidence>
<evidence type="ECO:0000313" key="15">
    <source>
        <dbReference type="Proteomes" id="UP000078228"/>
    </source>
</evidence>
<dbReference type="GO" id="GO:0004519">
    <property type="term" value="F:endonuclease activity"/>
    <property type="evidence" value="ECO:0007669"/>
    <property type="project" value="UniProtKB-UniRule"/>
</dbReference>
<feature type="chain" id="PRO_5008279812" description="Endonuclease" evidence="11">
    <location>
        <begin position="28"/>
        <end position="350"/>
    </location>
</feature>
<dbReference type="eggNOG" id="COG1864">
    <property type="taxonomic scope" value="Bacteria"/>
</dbReference>
<proteinExistence type="inferred from homology"/>
<feature type="signal peptide" evidence="11">
    <location>
        <begin position="1"/>
        <end position="27"/>
    </location>
</feature>